<dbReference type="AlphaFoldDB" id="A0A9D2NZR6"/>
<dbReference type="Gene3D" id="3.40.50.2000">
    <property type="entry name" value="Glycogen Phosphorylase B"/>
    <property type="match status" value="1"/>
</dbReference>
<reference evidence="1" key="1">
    <citation type="journal article" date="2021" name="PeerJ">
        <title>Extensive microbial diversity within the chicken gut microbiome revealed by metagenomics and culture.</title>
        <authorList>
            <person name="Gilroy R."/>
            <person name="Ravi A."/>
            <person name="Getino M."/>
            <person name="Pursley I."/>
            <person name="Horton D.L."/>
            <person name="Alikhan N.F."/>
            <person name="Baker D."/>
            <person name="Gharbi K."/>
            <person name="Hall N."/>
            <person name="Watson M."/>
            <person name="Adriaenssens E.M."/>
            <person name="Foster-Nyarko E."/>
            <person name="Jarju S."/>
            <person name="Secka A."/>
            <person name="Antonio M."/>
            <person name="Oren A."/>
            <person name="Chaudhuri R.R."/>
            <person name="La Ragione R."/>
            <person name="Hildebrand F."/>
            <person name="Pallen M.J."/>
        </authorList>
    </citation>
    <scope>NUCLEOTIDE SEQUENCE</scope>
    <source>
        <strain evidence="1">CHK186-1790</strain>
    </source>
</reference>
<dbReference type="EMBL" id="DWWJ01000093">
    <property type="protein sequence ID" value="HJC40927.1"/>
    <property type="molecule type" value="Genomic_DNA"/>
</dbReference>
<proteinExistence type="predicted"/>
<dbReference type="SUPFAM" id="SSF53756">
    <property type="entry name" value="UDP-Glycosyltransferase/glycogen phosphorylase"/>
    <property type="match status" value="1"/>
</dbReference>
<name>A0A9D2NZR6_9FIRM</name>
<evidence type="ECO:0008006" key="3">
    <source>
        <dbReference type="Google" id="ProtNLM"/>
    </source>
</evidence>
<protein>
    <recommendedName>
        <fullName evidence="3">Glycosyltransferase family 1 protein</fullName>
    </recommendedName>
</protein>
<gene>
    <name evidence="1" type="ORF">H9701_05170</name>
</gene>
<dbReference type="Proteomes" id="UP000823882">
    <property type="component" value="Unassembled WGS sequence"/>
</dbReference>
<evidence type="ECO:0000313" key="2">
    <source>
        <dbReference type="Proteomes" id="UP000823882"/>
    </source>
</evidence>
<comment type="caution">
    <text evidence="1">The sequence shown here is derived from an EMBL/GenBank/DDBJ whole genome shotgun (WGS) entry which is preliminary data.</text>
</comment>
<accession>A0A9D2NZR6</accession>
<reference evidence="1" key="2">
    <citation type="submission" date="2021-04" db="EMBL/GenBank/DDBJ databases">
        <authorList>
            <person name="Gilroy R."/>
        </authorList>
    </citation>
    <scope>NUCLEOTIDE SEQUENCE</scope>
    <source>
        <strain evidence="1">CHK186-1790</strain>
    </source>
</reference>
<evidence type="ECO:0000313" key="1">
    <source>
        <dbReference type="EMBL" id="HJC40927.1"/>
    </source>
</evidence>
<sequence length="363" mass="40837">MTLLKQFLFLSRTPWRSSASRAQQLAARLRGGEVLFFEPARGDRQAHKEPGRQVRPNVTVYTLPPARPLPEGAQLLQRRQAKRQAEFIQRAALRHGFREPVLWTTRPDQVHLLDHLSFRGLVYDCDADWSQLPPQWEGDLAAAADVVFAASPGLVDRLSPCNANIALLPNGVNFPMFSRAGGEVPPELRDVRGPVLGWVGAIDAGLDLAPVEYAAGEHPEWTFVLLGRVRDNPRLGYLEDLGNVRLLGRRPSVEVPDYVGRFDVCLDLRRQDRSFSDIIPRRIYEYLSTGKPIVTYLLPDQVEEFPDVIYGAHSLTEYCRLCERALAEDPTWVGPRRRDYGAAAAWSNRALVVQRILGTIGLF</sequence>
<organism evidence="1 2">
    <name type="scientific">Candidatus Intestinimonas pullistercoris</name>
    <dbReference type="NCBI Taxonomy" id="2838623"/>
    <lineage>
        <taxon>Bacteria</taxon>
        <taxon>Bacillati</taxon>
        <taxon>Bacillota</taxon>
        <taxon>Clostridia</taxon>
        <taxon>Eubacteriales</taxon>
        <taxon>Intestinimonas</taxon>
    </lineage>
</organism>